<dbReference type="Pfam" id="PF00535">
    <property type="entry name" value="Glycos_transf_2"/>
    <property type="match status" value="1"/>
</dbReference>
<dbReference type="KEGG" id="btho:Btheta7330_02883"/>
<reference evidence="2" key="2">
    <citation type="submission" date="2021-07" db="EMBL/GenBank/DDBJ databases">
        <title>Comparative genomics of Bacteroides fragilis group isolates reveals species-dependent resistance mechanisms and validates clinical tools for resistance prediction.</title>
        <authorList>
            <person name="Wallace M.J."/>
            <person name="Jean S."/>
            <person name="Wallace M.A."/>
            <person name="Carey-Ann B.D."/>
            <person name="Dantas G."/>
        </authorList>
    </citation>
    <scope>NUCLEOTIDE SEQUENCE</scope>
    <source>
        <strain evidence="2">BJH_160</strain>
    </source>
</reference>
<dbReference type="RefSeq" id="WP_008766007.1">
    <property type="nucleotide sequence ID" value="NZ_BAABXH010000002.1"/>
</dbReference>
<dbReference type="CDD" id="cd04186">
    <property type="entry name" value="GT_2_like_c"/>
    <property type="match status" value="1"/>
</dbReference>
<sequence length="274" mass="31481">MIDISIITVGMNHLLYLKVLLRSLYKENIPQASIEMIYVDNCSSDGTVEYIRQNYPQVRIVENQKPLGFGENNNKGVLASIGKYIAIINPDIVLHKGSLDFLYEYVEKHPIIGITVPKLLNPDGTVQYSVRSFITLKVLFSRFLSKGNDQTTSKIVNKYLCKNMDTTKIQPVDWAIGAALFMRRDFYAFLGGFDQNYFLYMEDEDICLRSWKCNRPVVYFPESIMTHNHLRGSSKIGRKALLHLQSMFVFFKKHGCSIGSFCSKMQACSKLEYY</sequence>
<gene>
    <name evidence="4" type="ORF">DW011_23580</name>
    <name evidence="2" type="ORF">K0H07_12000</name>
    <name evidence="3" type="ORF">PO127_01070</name>
</gene>
<dbReference type="InterPro" id="IPR001173">
    <property type="entry name" value="Glyco_trans_2-like"/>
</dbReference>
<dbReference type="Proteomes" id="UP001200544">
    <property type="component" value="Unassembled WGS sequence"/>
</dbReference>
<reference evidence="3" key="3">
    <citation type="submission" date="2022-10" db="EMBL/GenBank/DDBJ databases">
        <title>Human gut microbiome strain richness.</title>
        <authorList>
            <person name="Chen-Liaw A."/>
        </authorList>
    </citation>
    <scope>NUCLEOTIDE SEQUENCE</scope>
    <source>
        <strain evidence="3">1001283st1_A3_1001283B150304_161114</strain>
    </source>
</reference>
<dbReference type="AlphaFoldDB" id="A0A0P0FPG0"/>
<evidence type="ECO:0000313" key="5">
    <source>
        <dbReference type="Proteomes" id="UP000283616"/>
    </source>
</evidence>
<dbReference type="Gene3D" id="3.90.550.10">
    <property type="entry name" value="Spore Coat Polysaccharide Biosynthesis Protein SpsA, Chain A"/>
    <property type="match status" value="1"/>
</dbReference>
<dbReference type="PANTHER" id="PTHR43179">
    <property type="entry name" value="RHAMNOSYLTRANSFERASE WBBL"/>
    <property type="match status" value="1"/>
</dbReference>
<dbReference type="GO" id="GO:0016740">
    <property type="term" value="F:transferase activity"/>
    <property type="evidence" value="ECO:0007669"/>
    <property type="project" value="UniProtKB-KW"/>
</dbReference>
<proteinExistence type="predicted"/>
<accession>C6IEZ5</accession>
<dbReference type="EMBL" id="QROV01000042">
    <property type="protein sequence ID" value="RHL52982.1"/>
    <property type="molecule type" value="Genomic_DNA"/>
</dbReference>
<name>A0A0P0FPG0_BACT4</name>
<dbReference type="InterPro" id="IPR029044">
    <property type="entry name" value="Nucleotide-diphossugar_trans"/>
</dbReference>
<evidence type="ECO:0000313" key="2">
    <source>
        <dbReference type="EMBL" id="MCE9237869.1"/>
    </source>
</evidence>
<feature type="domain" description="Glycosyltransferase 2-like" evidence="1">
    <location>
        <begin position="5"/>
        <end position="139"/>
    </location>
</feature>
<dbReference type="Proteomes" id="UP000283616">
    <property type="component" value="Unassembled WGS sequence"/>
</dbReference>
<evidence type="ECO:0000313" key="4">
    <source>
        <dbReference type="EMBL" id="RHL52982.1"/>
    </source>
</evidence>
<dbReference type="PANTHER" id="PTHR43179:SF7">
    <property type="entry name" value="RHAMNOSYLTRANSFERASE WBBL"/>
    <property type="match status" value="1"/>
</dbReference>
<dbReference type="SUPFAM" id="SSF53448">
    <property type="entry name" value="Nucleotide-diphospho-sugar transferases"/>
    <property type="match status" value="1"/>
</dbReference>
<evidence type="ECO:0000313" key="3">
    <source>
        <dbReference type="EMBL" id="MDC2234335.1"/>
    </source>
</evidence>
<comment type="caution">
    <text evidence="4">The sequence shown here is derived from an EMBL/GenBank/DDBJ whole genome shotgun (WGS) entry which is preliminary data.</text>
</comment>
<dbReference type="Proteomes" id="UP001217776">
    <property type="component" value="Unassembled WGS sequence"/>
</dbReference>
<organism evidence="4 5">
    <name type="scientific">Bacteroides thetaiotaomicron</name>
    <dbReference type="NCBI Taxonomy" id="818"/>
    <lineage>
        <taxon>Bacteria</taxon>
        <taxon>Pseudomonadati</taxon>
        <taxon>Bacteroidota</taxon>
        <taxon>Bacteroidia</taxon>
        <taxon>Bacteroidales</taxon>
        <taxon>Bacteroidaceae</taxon>
        <taxon>Bacteroides</taxon>
    </lineage>
</organism>
<reference evidence="4 5" key="1">
    <citation type="submission" date="2018-08" db="EMBL/GenBank/DDBJ databases">
        <title>A genome reference for cultivated species of the human gut microbiota.</title>
        <authorList>
            <person name="Zou Y."/>
            <person name="Xue W."/>
            <person name="Luo G."/>
        </authorList>
    </citation>
    <scope>NUCLEOTIDE SEQUENCE [LARGE SCALE GENOMIC DNA]</scope>
    <source>
        <strain evidence="4 5">AF37-12</strain>
    </source>
</reference>
<keyword evidence="4" id="KW-0808">Transferase</keyword>
<evidence type="ECO:0000259" key="1">
    <source>
        <dbReference type="Pfam" id="PF00535"/>
    </source>
</evidence>
<dbReference type="EMBL" id="JAQNVG010000001">
    <property type="protein sequence ID" value="MDC2234335.1"/>
    <property type="molecule type" value="Genomic_DNA"/>
</dbReference>
<accession>A0A0P0FPG0</accession>
<dbReference type="EMBL" id="JAHYQA010000005">
    <property type="protein sequence ID" value="MCE9237869.1"/>
    <property type="molecule type" value="Genomic_DNA"/>
</dbReference>
<protein>
    <submittedName>
        <fullName evidence="4">Glycosyltransferase family 2 protein</fullName>
    </submittedName>
</protein>